<dbReference type="InterPro" id="IPR037523">
    <property type="entry name" value="VOC_core"/>
</dbReference>
<keyword evidence="3" id="KW-1185">Reference proteome</keyword>
<protein>
    <submittedName>
        <fullName evidence="2">Putative glyoxalase superfamily protein PhnB</fullName>
    </submittedName>
</protein>
<dbReference type="PROSITE" id="PS51819">
    <property type="entry name" value="VOC"/>
    <property type="match status" value="1"/>
</dbReference>
<evidence type="ECO:0000313" key="2">
    <source>
        <dbReference type="EMBL" id="MBB6073489.1"/>
    </source>
</evidence>
<accession>A0A841H720</accession>
<name>A0A841H720_9BACT</name>
<dbReference type="Gene3D" id="3.10.180.10">
    <property type="entry name" value="2,3-Dihydroxybiphenyl 1,2-Dioxygenase, domain 1"/>
    <property type="match status" value="1"/>
</dbReference>
<dbReference type="InterPro" id="IPR004360">
    <property type="entry name" value="Glyas_Fos-R_dOase_dom"/>
</dbReference>
<dbReference type="Proteomes" id="UP000582837">
    <property type="component" value="Unassembled WGS sequence"/>
</dbReference>
<proteinExistence type="predicted"/>
<sequence>MQNDHAPSAAPLLKQLTPVILVDAVEPCLPFWVDRFGFTVDAEVPGPDGALQFAILSRDGIEVMYQTRASAVADLPDSDDDLTGHSIGLFISVDDLDAVERALDGAPVVKPRHQTFYGSSEIYVREPGGNTVGFAQMGAEA</sequence>
<organism evidence="2 3">
    <name type="scientific">Longimicrobium terrae</name>
    <dbReference type="NCBI Taxonomy" id="1639882"/>
    <lineage>
        <taxon>Bacteria</taxon>
        <taxon>Pseudomonadati</taxon>
        <taxon>Gemmatimonadota</taxon>
        <taxon>Longimicrobiia</taxon>
        <taxon>Longimicrobiales</taxon>
        <taxon>Longimicrobiaceae</taxon>
        <taxon>Longimicrobium</taxon>
    </lineage>
</organism>
<dbReference type="SUPFAM" id="SSF54593">
    <property type="entry name" value="Glyoxalase/Bleomycin resistance protein/Dihydroxybiphenyl dioxygenase"/>
    <property type="match status" value="1"/>
</dbReference>
<gene>
    <name evidence="2" type="ORF">HNQ61_005159</name>
</gene>
<dbReference type="RefSeq" id="WP_170038527.1">
    <property type="nucleotide sequence ID" value="NZ_JABDTL010000002.1"/>
</dbReference>
<dbReference type="Pfam" id="PF00903">
    <property type="entry name" value="Glyoxalase"/>
    <property type="match status" value="1"/>
</dbReference>
<dbReference type="AlphaFoldDB" id="A0A841H720"/>
<dbReference type="EMBL" id="JACHIA010000025">
    <property type="protein sequence ID" value="MBB6073489.1"/>
    <property type="molecule type" value="Genomic_DNA"/>
</dbReference>
<comment type="caution">
    <text evidence="2">The sequence shown here is derived from an EMBL/GenBank/DDBJ whole genome shotgun (WGS) entry which is preliminary data.</text>
</comment>
<reference evidence="2 3" key="1">
    <citation type="submission" date="2020-08" db="EMBL/GenBank/DDBJ databases">
        <title>Genomic Encyclopedia of Type Strains, Phase IV (KMG-IV): sequencing the most valuable type-strain genomes for metagenomic binning, comparative biology and taxonomic classification.</title>
        <authorList>
            <person name="Goeker M."/>
        </authorList>
    </citation>
    <scope>NUCLEOTIDE SEQUENCE [LARGE SCALE GENOMIC DNA]</scope>
    <source>
        <strain evidence="2 3">DSM 29007</strain>
    </source>
</reference>
<evidence type="ECO:0000259" key="1">
    <source>
        <dbReference type="PROSITE" id="PS51819"/>
    </source>
</evidence>
<dbReference type="InterPro" id="IPR029068">
    <property type="entry name" value="Glyas_Bleomycin-R_OHBP_Dase"/>
</dbReference>
<evidence type="ECO:0000313" key="3">
    <source>
        <dbReference type="Proteomes" id="UP000582837"/>
    </source>
</evidence>
<feature type="domain" description="VOC" evidence="1">
    <location>
        <begin position="12"/>
        <end position="137"/>
    </location>
</feature>